<dbReference type="AlphaFoldDB" id="A0A0S3SXC2"/>
<dbReference type="Gene3D" id="1.10.8.430">
    <property type="entry name" value="Helical domain of apoptotic protease-activating factors"/>
    <property type="match status" value="1"/>
</dbReference>
<dbReference type="PANTHER" id="PTHR36766:SF51">
    <property type="entry name" value="DISEASE RESISTANCE RPP13-LIKE PROTEIN 1"/>
    <property type="match status" value="1"/>
</dbReference>
<dbReference type="Pfam" id="PF18052">
    <property type="entry name" value="Rx_N"/>
    <property type="match status" value="1"/>
</dbReference>
<organism evidence="10 11">
    <name type="scientific">Vigna angularis var. angularis</name>
    <dbReference type="NCBI Taxonomy" id="157739"/>
    <lineage>
        <taxon>Eukaryota</taxon>
        <taxon>Viridiplantae</taxon>
        <taxon>Streptophyta</taxon>
        <taxon>Embryophyta</taxon>
        <taxon>Tracheophyta</taxon>
        <taxon>Spermatophyta</taxon>
        <taxon>Magnoliopsida</taxon>
        <taxon>eudicotyledons</taxon>
        <taxon>Gunneridae</taxon>
        <taxon>Pentapetalae</taxon>
        <taxon>rosids</taxon>
        <taxon>fabids</taxon>
        <taxon>Fabales</taxon>
        <taxon>Fabaceae</taxon>
        <taxon>Papilionoideae</taxon>
        <taxon>50 kb inversion clade</taxon>
        <taxon>NPAAA clade</taxon>
        <taxon>indigoferoid/millettioid clade</taxon>
        <taxon>Phaseoleae</taxon>
        <taxon>Vigna</taxon>
    </lineage>
</organism>
<dbReference type="GO" id="GO:0005524">
    <property type="term" value="F:ATP binding"/>
    <property type="evidence" value="ECO:0007669"/>
    <property type="project" value="UniProtKB-KW"/>
</dbReference>
<evidence type="ECO:0000256" key="4">
    <source>
        <dbReference type="ARBA" id="ARBA00022821"/>
    </source>
</evidence>
<dbReference type="GO" id="GO:0006952">
    <property type="term" value="P:defense response"/>
    <property type="evidence" value="ECO:0007669"/>
    <property type="project" value="UniProtKB-KW"/>
</dbReference>
<dbReference type="GO" id="GO:0051707">
    <property type="term" value="P:response to other organism"/>
    <property type="evidence" value="ECO:0007669"/>
    <property type="project" value="UniProtKB-ARBA"/>
</dbReference>
<feature type="domain" description="Disease resistance protein winged helix" evidence="8">
    <location>
        <begin position="424"/>
        <end position="494"/>
    </location>
</feature>
<protein>
    <recommendedName>
        <fullName evidence="12">NB-ARC domain-containing protein</fullName>
    </recommendedName>
</protein>
<dbReference type="InterPro" id="IPR002182">
    <property type="entry name" value="NB-ARC"/>
</dbReference>
<feature type="domain" description="R13L1/DRL21-like LRR repeat region" evidence="9">
    <location>
        <begin position="681"/>
        <end position="808"/>
    </location>
</feature>
<accession>A0A0S3SXC2</accession>
<evidence type="ECO:0000256" key="3">
    <source>
        <dbReference type="ARBA" id="ARBA00022741"/>
    </source>
</evidence>
<dbReference type="EMBL" id="AP015042">
    <property type="protein sequence ID" value="BAT97494.1"/>
    <property type="molecule type" value="Genomic_DNA"/>
</dbReference>
<dbReference type="FunFam" id="3.40.50.300:FF:001091">
    <property type="entry name" value="Probable disease resistance protein At1g61300"/>
    <property type="match status" value="1"/>
</dbReference>
<proteinExistence type="predicted"/>
<keyword evidence="11" id="KW-1185">Reference proteome</keyword>
<dbReference type="Pfam" id="PF23559">
    <property type="entry name" value="WHD_DRP"/>
    <property type="match status" value="1"/>
</dbReference>
<keyword evidence="1" id="KW-0433">Leucine-rich repeat</keyword>
<evidence type="ECO:0000259" key="9">
    <source>
        <dbReference type="Pfam" id="PF25019"/>
    </source>
</evidence>
<evidence type="ECO:0000256" key="5">
    <source>
        <dbReference type="ARBA" id="ARBA00022840"/>
    </source>
</evidence>
<dbReference type="OrthoDB" id="1896560at2759"/>
<sequence length="1248" mass="142111">MALSVVGGALLSAFIEVVFDKLASPELVNFIRWKKPDKLLQKMRSQLLVVKVVLDDAEKRQITDSNVKEWLDLLNDVVYEVDDLLDEVSTKAATQKEVTNSFSHLFNRKKIFSISKLEDILGRLDDILRQKQNLDLKDIPVENNQPWKPQPTSLEDRYHIYGRYEDKETIMKLVLEDSSDGEEVSVIPIVGMGGVGKTTLARSVYNDGKLKQIFDLKAWVCVSDIFDIVKVTKTMIEEIIQKPCKLNDLNSIQLDLWDKLRGKRFLIVLDDVWMEDCDSWSSLTKPFLSGIRGSKVLMTTRNENVAAAVPFHSVKVYHLNKLSNEDCWLVFANHAFPVSRGSGNRGTLEKIGKEIVKKCNGLPLAAQSLGGMLRRKHAIRDWNNVLESDIWELPESQCKIIPALRISYNYLPPHLKRCFVYCSLYPKDYKIQKDELILLWMAEDLVKAPKKGKTLEQVGKEYFDELVSRSLFQSSSHRTSGNYFLMHDLMHDLATFLGGEFYFRADELSKGTKINRKTRHLSFTRFSDPVSDIEIFETVKFSRTFLPINYKDSPFNNEKAPRIIGSMLKYLRVLSFRDFQSMLALPDSIGELIHLRYLNLSYTGIATLPESLCNLYNLQTLKLYCCSELTKLPGAMQNLVNLRHLEILNTSIKEMPKAMRKLNQMQNLDFYIAGKHIENSIKELRGLPNLHGSFCIQKLENVTQGDEALEARLMDKKHINDLSLEWSIRNDNSTNFQIELDVLSNLQPHRDLKSLSISGYKGTRFPEWMENCSYYCMTILSLHNCNNCSKLPSLGQLLSLRRLHISNMISVKTIDAGFYKKNDCSSVTPFPSLESLYIYNMPCWEAWVAFHSEAFLVLKDLYIQNCPKLKGDLPDHLPALQTLAIRNCELLVSSVPGTPTLRTLEISESNKVAFYSFPLLVERIEIEGSPVVESMMEAITNIQPTCLHHLSIKDCSSDISFPGDHLPISLKTLIISGLNKLKFPMQHKHELLESLSVNSSCDSLTSLPLVSFPNLIRLQITNCENMESLSVLGSDSFKSLSSFEIGRCPNFVSFSGEALSAPNLTRFIVYDCDKLKSLPNQMCTLLPKMEYLSISNCQQLESFPEGGMPPNLRIVEINNCEKLLSGQPWVSKDIFTYLKVWGPCDGINSFPKEGLLPPSLTSLQLFGFSSLETLECKGLLHLTSLRELHIQSCKKLANIVGERLPISLIKLSINRCPLLQKRCHIKDRQIWPKISHVRGINIDGRWIQ</sequence>
<feature type="domain" description="NB-ARC" evidence="6">
    <location>
        <begin position="173"/>
        <end position="337"/>
    </location>
</feature>
<keyword evidence="3" id="KW-0547">Nucleotide-binding</keyword>
<evidence type="ECO:0000313" key="10">
    <source>
        <dbReference type="EMBL" id="BAT97494.1"/>
    </source>
</evidence>
<dbReference type="Gene3D" id="3.80.10.10">
    <property type="entry name" value="Ribonuclease Inhibitor"/>
    <property type="match status" value="2"/>
</dbReference>
<dbReference type="InterPro" id="IPR036388">
    <property type="entry name" value="WH-like_DNA-bd_sf"/>
</dbReference>
<dbReference type="PANTHER" id="PTHR36766">
    <property type="entry name" value="PLANT BROAD-SPECTRUM MILDEW RESISTANCE PROTEIN RPW8"/>
    <property type="match status" value="1"/>
</dbReference>
<reference evidence="10 11" key="1">
    <citation type="journal article" date="2015" name="Sci. Rep.">
        <title>The power of single molecule real-time sequencing technology in the de novo assembly of a eukaryotic genome.</title>
        <authorList>
            <person name="Sakai H."/>
            <person name="Naito K."/>
            <person name="Ogiso-Tanaka E."/>
            <person name="Takahashi Y."/>
            <person name="Iseki K."/>
            <person name="Muto C."/>
            <person name="Satou K."/>
            <person name="Teruya K."/>
            <person name="Shiroma A."/>
            <person name="Shimoji M."/>
            <person name="Hirano T."/>
            <person name="Itoh T."/>
            <person name="Kaga A."/>
            <person name="Tomooka N."/>
        </authorList>
    </citation>
    <scope>NUCLEOTIDE SEQUENCE [LARGE SCALE GENOMIC DNA]</scope>
    <source>
        <strain evidence="11">cv. Shumari</strain>
    </source>
</reference>
<dbReference type="Pfam" id="PF00931">
    <property type="entry name" value="NB-ARC"/>
    <property type="match status" value="1"/>
</dbReference>
<keyword evidence="2" id="KW-0677">Repeat</keyword>
<dbReference type="FunFam" id="1.10.10.10:FF:000322">
    <property type="entry name" value="Probable disease resistance protein At1g63360"/>
    <property type="match status" value="1"/>
</dbReference>
<dbReference type="InterPro" id="IPR058922">
    <property type="entry name" value="WHD_DRP"/>
</dbReference>
<dbReference type="Proteomes" id="UP000291084">
    <property type="component" value="Chromosome 9"/>
</dbReference>
<dbReference type="Pfam" id="PF25019">
    <property type="entry name" value="LRR_R13L1-DRL21"/>
    <property type="match status" value="1"/>
</dbReference>
<dbReference type="PRINTS" id="PR00364">
    <property type="entry name" value="DISEASERSIST"/>
</dbReference>
<evidence type="ECO:0000313" key="11">
    <source>
        <dbReference type="Proteomes" id="UP000291084"/>
    </source>
</evidence>
<evidence type="ECO:0000256" key="1">
    <source>
        <dbReference type="ARBA" id="ARBA00022614"/>
    </source>
</evidence>
<evidence type="ECO:0000259" key="6">
    <source>
        <dbReference type="Pfam" id="PF00931"/>
    </source>
</evidence>
<evidence type="ECO:0000256" key="2">
    <source>
        <dbReference type="ARBA" id="ARBA00022737"/>
    </source>
</evidence>
<dbReference type="Gene3D" id="1.20.5.4130">
    <property type="match status" value="1"/>
</dbReference>
<dbReference type="GO" id="GO:0043531">
    <property type="term" value="F:ADP binding"/>
    <property type="evidence" value="ECO:0007669"/>
    <property type="project" value="InterPro"/>
</dbReference>
<dbReference type="InterPro" id="IPR027417">
    <property type="entry name" value="P-loop_NTPase"/>
</dbReference>
<name>A0A0S3SXC2_PHAAN</name>
<evidence type="ECO:0000259" key="8">
    <source>
        <dbReference type="Pfam" id="PF23559"/>
    </source>
</evidence>
<dbReference type="SUPFAM" id="SSF52058">
    <property type="entry name" value="L domain-like"/>
    <property type="match status" value="2"/>
</dbReference>
<gene>
    <name evidence="10" type="primary">Vigan.09G095100</name>
    <name evidence="10" type="ORF">VIGAN_09095100</name>
</gene>
<evidence type="ECO:0000259" key="7">
    <source>
        <dbReference type="Pfam" id="PF18052"/>
    </source>
</evidence>
<keyword evidence="5" id="KW-0067">ATP-binding</keyword>
<keyword evidence="4" id="KW-0611">Plant defense</keyword>
<feature type="domain" description="Disease resistance N-terminal" evidence="7">
    <location>
        <begin position="11"/>
        <end position="101"/>
    </location>
</feature>
<evidence type="ECO:0008006" key="12">
    <source>
        <dbReference type="Google" id="ProtNLM"/>
    </source>
</evidence>
<dbReference type="InterPro" id="IPR041118">
    <property type="entry name" value="Rx_N"/>
</dbReference>
<dbReference type="InterPro" id="IPR032675">
    <property type="entry name" value="LRR_dom_sf"/>
</dbReference>
<dbReference type="Gene3D" id="1.10.10.10">
    <property type="entry name" value="Winged helix-like DNA-binding domain superfamily/Winged helix DNA-binding domain"/>
    <property type="match status" value="1"/>
</dbReference>
<dbReference type="Gene3D" id="3.40.50.300">
    <property type="entry name" value="P-loop containing nucleotide triphosphate hydrolases"/>
    <property type="match status" value="1"/>
</dbReference>
<dbReference type="InterPro" id="IPR042197">
    <property type="entry name" value="Apaf_helical"/>
</dbReference>
<dbReference type="SUPFAM" id="SSF52540">
    <property type="entry name" value="P-loop containing nucleoside triphosphate hydrolases"/>
    <property type="match status" value="1"/>
</dbReference>
<dbReference type="InterPro" id="IPR056789">
    <property type="entry name" value="LRR_R13L1-DRL21"/>
</dbReference>